<reference evidence="2" key="1">
    <citation type="journal article" date="2023" name="Science">
        <title>Genome structures resolve the early diversification of teleost fishes.</title>
        <authorList>
            <person name="Parey E."/>
            <person name="Louis A."/>
            <person name="Montfort J."/>
            <person name="Bouchez O."/>
            <person name="Roques C."/>
            <person name="Iampietro C."/>
            <person name="Lluch J."/>
            <person name="Castinel A."/>
            <person name="Donnadieu C."/>
            <person name="Desvignes T."/>
            <person name="Floi Bucao C."/>
            <person name="Jouanno E."/>
            <person name="Wen M."/>
            <person name="Mejri S."/>
            <person name="Dirks R."/>
            <person name="Jansen H."/>
            <person name="Henkel C."/>
            <person name="Chen W.J."/>
            <person name="Zahm M."/>
            <person name="Cabau C."/>
            <person name="Klopp C."/>
            <person name="Thompson A.W."/>
            <person name="Robinson-Rechavi M."/>
            <person name="Braasch I."/>
            <person name="Lecointre G."/>
            <person name="Bobe J."/>
            <person name="Postlethwait J.H."/>
            <person name="Berthelot C."/>
            <person name="Roest Crollius H."/>
            <person name="Guiguen Y."/>
        </authorList>
    </citation>
    <scope>NUCLEOTIDE SEQUENCE</scope>
    <source>
        <strain evidence="2">Concon-B</strain>
    </source>
</reference>
<feature type="non-terminal residue" evidence="2">
    <location>
        <position position="1"/>
    </location>
</feature>
<sequence length="87" mass="9472">GNRWINRPITSLIWRASSRVGVTTNAPTCRNAVTSSLDLLPASSPPHLYSNSLHYHPPSPWRRLPSGGKGRHHGNHLQTNDVTVSGG</sequence>
<evidence type="ECO:0000313" key="2">
    <source>
        <dbReference type="EMBL" id="KAJ8261459.1"/>
    </source>
</evidence>
<evidence type="ECO:0000313" key="3">
    <source>
        <dbReference type="Proteomes" id="UP001152803"/>
    </source>
</evidence>
<feature type="compositionally biased region" description="Polar residues" evidence="1">
    <location>
        <begin position="76"/>
        <end position="87"/>
    </location>
</feature>
<dbReference type="Proteomes" id="UP001152803">
    <property type="component" value="Unassembled WGS sequence"/>
</dbReference>
<gene>
    <name evidence="2" type="ORF">COCON_G00171820</name>
</gene>
<name>A0A9Q1D8Q0_CONCO</name>
<evidence type="ECO:0000256" key="1">
    <source>
        <dbReference type="SAM" id="MobiDB-lite"/>
    </source>
</evidence>
<proteinExistence type="predicted"/>
<organism evidence="2 3">
    <name type="scientific">Conger conger</name>
    <name type="common">Conger eel</name>
    <name type="synonym">Muraena conger</name>
    <dbReference type="NCBI Taxonomy" id="82655"/>
    <lineage>
        <taxon>Eukaryota</taxon>
        <taxon>Metazoa</taxon>
        <taxon>Chordata</taxon>
        <taxon>Craniata</taxon>
        <taxon>Vertebrata</taxon>
        <taxon>Euteleostomi</taxon>
        <taxon>Actinopterygii</taxon>
        <taxon>Neopterygii</taxon>
        <taxon>Teleostei</taxon>
        <taxon>Anguilliformes</taxon>
        <taxon>Congridae</taxon>
        <taxon>Conger</taxon>
    </lineage>
</organism>
<dbReference type="AlphaFoldDB" id="A0A9Q1D8Q0"/>
<dbReference type="EMBL" id="JAFJMO010000012">
    <property type="protein sequence ID" value="KAJ8261459.1"/>
    <property type="molecule type" value="Genomic_DNA"/>
</dbReference>
<keyword evidence="3" id="KW-1185">Reference proteome</keyword>
<accession>A0A9Q1D8Q0</accession>
<protein>
    <submittedName>
        <fullName evidence="2">Uncharacterized protein</fullName>
    </submittedName>
</protein>
<feature type="region of interest" description="Disordered" evidence="1">
    <location>
        <begin position="48"/>
        <end position="87"/>
    </location>
</feature>
<comment type="caution">
    <text evidence="2">The sequence shown here is derived from an EMBL/GenBank/DDBJ whole genome shotgun (WGS) entry which is preliminary data.</text>
</comment>